<gene>
    <name evidence="2" type="ORF">K457DRAFT_19167</name>
</gene>
<keyword evidence="1" id="KW-0732">Signal</keyword>
<organism evidence="2 3">
    <name type="scientific">Linnemannia elongata AG-77</name>
    <dbReference type="NCBI Taxonomy" id="1314771"/>
    <lineage>
        <taxon>Eukaryota</taxon>
        <taxon>Fungi</taxon>
        <taxon>Fungi incertae sedis</taxon>
        <taxon>Mucoromycota</taxon>
        <taxon>Mortierellomycotina</taxon>
        <taxon>Mortierellomycetes</taxon>
        <taxon>Mortierellales</taxon>
        <taxon>Mortierellaceae</taxon>
        <taxon>Linnemannia</taxon>
    </lineage>
</organism>
<dbReference type="EMBL" id="KV442041">
    <property type="protein sequence ID" value="OAQ29355.1"/>
    <property type="molecule type" value="Genomic_DNA"/>
</dbReference>
<name>A0A197JVW1_9FUNG</name>
<sequence>MHADGLFVSDFSSTTMAFNKIVLLLVAALAAPLAMTEAAGAPIIPSWCLCDNNKDWTRGLCYNVGANWDGGSCGMPTREKYMNFYSQCTKGGGKFNCWQ</sequence>
<reference evidence="2 3" key="1">
    <citation type="submission" date="2016-05" db="EMBL/GenBank/DDBJ databases">
        <title>Genome sequencing reveals origins of a unique bacterial endosymbiosis in the earliest lineages of terrestrial Fungi.</title>
        <authorList>
            <consortium name="DOE Joint Genome Institute"/>
            <person name="Uehling J."/>
            <person name="Gryganskyi A."/>
            <person name="Hameed K."/>
            <person name="Tschaplinski T."/>
            <person name="Misztal P."/>
            <person name="Wu S."/>
            <person name="Desiro A."/>
            <person name="Vande Pol N."/>
            <person name="Du Z.-Y."/>
            <person name="Zienkiewicz A."/>
            <person name="Zienkiewicz K."/>
            <person name="Morin E."/>
            <person name="Tisserant E."/>
            <person name="Splivallo R."/>
            <person name="Hainaut M."/>
            <person name="Henrissat B."/>
            <person name="Ohm R."/>
            <person name="Kuo A."/>
            <person name="Yan J."/>
            <person name="Lipzen A."/>
            <person name="Nolan M."/>
            <person name="Labutti K."/>
            <person name="Barry K."/>
            <person name="Goldstein A."/>
            <person name="Labbe J."/>
            <person name="Schadt C."/>
            <person name="Tuskan G."/>
            <person name="Grigoriev I."/>
            <person name="Martin F."/>
            <person name="Vilgalys R."/>
            <person name="Bonito G."/>
        </authorList>
    </citation>
    <scope>NUCLEOTIDE SEQUENCE [LARGE SCALE GENOMIC DNA]</scope>
    <source>
        <strain evidence="2 3">AG-77</strain>
    </source>
</reference>
<feature type="signal peptide" evidence="1">
    <location>
        <begin position="1"/>
        <end position="38"/>
    </location>
</feature>
<evidence type="ECO:0000256" key="1">
    <source>
        <dbReference type="SAM" id="SignalP"/>
    </source>
</evidence>
<feature type="chain" id="PRO_5008276301" evidence="1">
    <location>
        <begin position="39"/>
        <end position="99"/>
    </location>
</feature>
<proteinExistence type="predicted"/>
<dbReference type="AlphaFoldDB" id="A0A197JVW1"/>
<dbReference type="OrthoDB" id="2432361at2759"/>
<evidence type="ECO:0000313" key="2">
    <source>
        <dbReference type="EMBL" id="OAQ29355.1"/>
    </source>
</evidence>
<protein>
    <submittedName>
        <fullName evidence="2">Uncharacterized protein</fullName>
    </submittedName>
</protein>
<accession>A0A197JVW1</accession>
<evidence type="ECO:0000313" key="3">
    <source>
        <dbReference type="Proteomes" id="UP000078512"/>
    </source>
</evidence>
<dbReference type="Proteomes" id="UP000078512">
    <property type="component" value="Unassembled WGS sequence"/>
</dbReference>
<keyword evidence="3" id="KW-1185">Reference proteome</keyword>